<keyword evidence="9" id="KW-1185">Reference proteome</keyword>
<dbReference type="Pfam" id="PF07715">
    <property type="entry name" value="Plug"/>
    <property type="match status" value="1"/>
</dbReference>
<evidence type="ECO:0000313" key="8">
    <source>
        <dbReference type="EMBL" id="REE00480.1"/>
    </source>
</evidence>
<dbReference type="GO" id="GO:0009279">
    <property type="term" value="C:cell outer membrane"/>
    <property type="evidence" value="ECO:0007669"/>
    <property type="project" value="UniProtKB-SubCell"/>
</dbReference>
<keyword evidence="4" id="KW-0798">TonB box</keyword>
<dbReference type="AlphaFoldDB" id="A0A3D9L6F4"/>
<dbReference type="Gene3D" id="2.40.170.20">
    <property type="entry name" value="TonB-dependent receptor, beta-barrel domain"/>
    <property type="match status" value="1"/>
</dbReference>
<feature type="domain" description="TonB-dependent receptor-like beta-barrel" evidence="6">
    <location>
        <begin position="454"/>
        <end position="927"/>
    </location>
</feature>
<feature type="chain" id="PRO_5017792772" evidence="5">
    <location>
        <begin position="22"/>
        <end position="963"/>
    </location>
</feature>
<dbReference type="Gene3D" id="2.60.40.1120">
    <property type="entry name" value="Carboxypeptidase-like, regulatory domain"/>
    <property type="match status" value="1"/>
</dbReference>
<dbReference type="Pfam" id="PF00593">
    <property type="entry name" value="TonB_dep_Rec_b-barrel"/>
    <property type="match status" value="1"/>
</dbReference>
<dbReference type="SUPFAM" id="SSF49464">
    <property type="entry name" value="Carboxypeptidase regulatory domain-like"/>
    <property type="match status" value="1"/>
</dbReference>
<name>A0A3D9L6F4_MARFU</name>
<comment type="similarity">
    <text evidence="4">Belongs to the TonB-dependent receptor family.</text>
</comment>
<dbReference type="PANTHER" id="PTHR40980">
    <property type="entry name" value="PLUG DOMAIN-CONTAINING PROTEIN"/>
    <property type="match status" value="1"/>
</dbReference>
<dbReference type="InterPro" id="IPR012910">
    <property type="entry name" value="Plug_dom"/>
</dbReference>
<keyword evidence="5" id="KW-0732">Signal</keyword>
<gene>
    <name evidence="8" type="ORF">C7460_105103</name>
</gene>
<protein>
    <submittedName>
        <fullName evidence="8">TonB-dependent receptor</fullName>
    </submittedName>
</protein>
<accession>A0A3D9L6F4</accession>
<evidence type="ECO:0000259" key="6">
    <source>
        <dbReference type="Pfam" id="PF00593"/>
    </source>
</evidence>
<reference evidence="8 9" key="1">
    <citation type="submission" date="2018-07" db="EMBL/GenBank/DDBJ databases">
        <title>Genomic Encyclopedia of Type Strains, Phase IV (KMG-IV): sequencing the most valuable type-strain genomes for metagenomic binning, comparative biology and taxonomic classification.</title>
        <authorList>
            <person name="Goeker M."/>
        </authorList>
    </citation>
    <scope>NUCLEOTIDE SEQUENCE [LARGE SCALE GENOMIC DNA]</scope>
    <source>
        <strain evidence="8 9">DSM 4134</strain>
    </source>
</reference>
<dbReference type="EMBL" id="QREG01000005">
    <property type="protein sequence ID" value="REE00480.1"/>
    <property type="molecule type" value="Genomic_DNA"/>
</dbReference>
<dbReference type="InterPro" id="IPR036942">
    <property type="entry name" value="Beta-barrel_TonB_sf"/>
</dbReference>
<comment type="caution">
    <text evidence="8">The sequence shown here is derived from an EMBL/GenBank/DDBJ whole genome shotgun (WGS) entry which is preliminary data.</text>
</comment>
<organism evidence="8 9">
    <name type="scientific">Marinoscillum furvescens DSM 4134</name>
    <dbReference type="NCBI Taxonomy" id="1122208"/>
    <lineage>
        <taxon>Bacteria</taxon>
        <taxon>Pseudomonadati</taxon>
        <taxon>Bacteroidota</taxon>
        <taxon>Cytophagia</taxon>
        <taxon>Cytophagales</taxon>
        <taxon>Reichenbachiellaceae</taxon>
        <taxon>Marinoscillum</taxon>
    </lineage>
</organism>
<keyword evidence="8" id="KW-0675">Receptor</keyword>
<dbReference type="SUPFAM" id="SSF56935">
    <property type="entry name" value="Porins"/>
    <property type="match status" value="1"/>
</dbReference>
<evidence type="ECO:0000313" key="9">
    <source>
        <dbReference type="Proteomes" id="UP000256779"/>
    </source>
</evidence>
<dbReference type="Pfam" id="PF13715">
    <property type="entry name" value="CarbopepD_reg_2"/>
    <property type="match status" value="1"/>
</dbReference>
<evidence type="ECO:0000259" key="7">
    <source>
        <dbReference type="Pfam" id="PF07715"/>
    </source>
</evidence>
<dbReference type="Gene3D" id="2.170.130.10">
    <property type="entry name" value="TonB-dependent receptor, plug domain"/>
    <property type="match status" value="1"/>
</dbReference>
<evidence type="ECO:0000256" key="5">
    <source>
        <dbReference type="SAM" id="SignalP"/>
    </source>
</evidence>
<feature type="signal peptide" evidence="5">
    <location>
        <begin position="1"/>
        <end position="21"/>
    </location>
</feature>
<feature type="domain" description="TonB-dependent receptor plug" evidence="7">
    <location>
        <begin position="131"/>
        <end position="231"/>
    </location>
</feature>
<dbReference type="RefSeq" id="WP_115867480.1">
    <property type="nucleotide sequence ID" value="NZ_QREG01000005.1"/>
</dbReference>
<sequence length="963" mass="106935">MRLKYSFLTLLLVCISTVLSAQNGFIRGKVIDDASGEELIGVTVLIQGTTKGAVTDFDGAFQISIEPGTYDLNISFVSFNTITITGVNVAPGEATVIDGIRMKESVEELEAVVVTAEVIRNSEAALLTVKRKSTNVLDGISSQSFRKMGDGNAAAAVKRVTGVSVQDGKYVYVRGLGDRYTKSILNGMDVPGLDPNRNTLQMDIFPTNVVNSIVVMKSFTADLPADFTGGVVNVETKDFPEEKTMSVSAGISYNPSMHFQSDYLSSEKGGTDWLGFDNGDRAIPTGRSENIPLFTEVVGNASSTEGQQYRNILENFNKNLAARPTTNFMDYSLGFSAGNQKSFDKYTLGYNVALSYKYKTNFYKDAIYSRYGIEGDQSVFELDRLEYQKGNFGESEVLLGGLAGLALKTKNAKYKFNLLHLQNGQSKAGIFDYVGSDLGSNFEAIQHNIEYSQRSMTNGLLSGTFYTEDKTWQYDVSFSPTFSKIEDPDIRFTRFRTDNGGYSIGTESGIPERIWRFLDEKNLSSKAQATKEYELFDRDAKLKFGVGHTYKNRNYEIQGFQIIPRPGTNLSGNPDDLFAEENLWPTNENEDQGTTYDPGFIPNNPNLYDASVNNYAAFVSNEFSIQPKLKSILGVRMEKYYQTYTGSNQQGLTYINEAVIDDLDFFPSVNLIYALSETQNLRASYSSTIARPSFRESSFANIVDPISGRTFIGGFAQDIDVNDPNRAVIWDGNLQATRINNFDLRWELFQKRGQTVSVSGFYKSFDAPIEIVQFVQAPNSFQPRNVGNGTVLGVELEARQNFGFIAPQLDVFSVNANVTIVDSKIEMSPSEYNSRVNIAREGQVIENERNMAGQSPLIVNAGLSYAGRNNGLEAGLFYNMQSETLTYVGIANIPDVYTVPFHALNFNASYTLGARDHMKVGFGVDNILNDDKEFVYKAYNAKDELFSRLSPGREFSLSFSYNF</sequence>
<dbReference type="InterPro" id="IPR037066">
    <property type="entry name" value="Plug_dom_sf"/>
</dbReference>
<keyword evidence="2 4" id="KW-0472">Membrane</keyword>
<dbReference type="InterPro" id="IPR008969">
    <property type="entry name" value="CarboxyPept-like_regulatory"/>
</dbReference>
<dbReference type="Proteomes" id="UP000256779">
    <property type="component" value="Unassembled WGS sequence"/>
</dbReference>
<proteinExistence type="inferred from homology"/>
<evidence type="ECO:0000256" key="1">
    <source>
        <dbReference type="ARBA" id="ARBA00004442"/>
    </source>
</evidence>
<keyword evidence="3" id="KW-0998">Cell outer membrane</keyword>
<evidence type="ECO:0000256" key="3">
    <source>
        <dbReference type="ARBA" id="ARBA00023237"/>
    </source>
</evidence>
<evidence type="ECO:0000256" key="4">
    <source>
        <dbReference type="RuleBase" id="RU003357"/>
    </source>
</evidence>
<dbReference type="InterPro" id="IPR000531">
    <property type="entry name" value="Beta-barrel_TonB"/>
</dbReference>
<comment type="subcellular location">
    <subcellularLocation>
        <location evidence="1 4">Cell outer membrane</location>
    </subcellularLocation>
</comment>
<dbReference type="PANTHER" id="PTHR40980:SF4">
    <property type="entry name" value="TONB-DEPENDENT RECEPTOR-LIKE BETA-BARREL DOMAIN-CONTAINING PROTEIN"/>
    <property type="match status" value="1"/>
</dbReference>
<evidence type="ECO:0000256" key="2">
    <source>
        <dbReference type="ARBA" id="ARBA00023136"/>
    </source>
</evidence>
<dbReference type="OrthoDB" id="9768470at2"/>